<feature type="region of interest" description="Disordered" evidence="1">
    <location>
        <begin position="160"/>
        <end position="203"/>
    </location>
</feature>
<organism evidence="2 3">
    <name type="scientific">Alistipes putredinis DSM 17216</name>
    <dbReference type="NCBI Taxonomy" id="445970"/>
    <lineage>
        <taxon>Bacteria</taxon>
        <taxon>Pseudomonadati</taxon>
        <taxon>Bacteroidota</taxon>
        <taxon>Bacteroidia</taxon>
        <taxon>Bacteroidales</taxon>
        <taxon>Rikenellaceae</taxon>
        <taxon>Alistipes</taxon>
    </lineage>
</organism>
<keyword evidence="3" id="KW-1185">Reference proteome</keyword>
<evidence type="ECO:0000313" key="2">
    <source>
        <dbReference type="EMBL" id="EDS03850.1"/>
    </source>
</evidence>
<dbReference type="Proteomes" id="UP000005819">
    <property type="component" value="Unassembled WGS sequence"/>
</dbReference>
<dbReference type="eggNOG" id="ENOG502Z7I5">
    <property type="taxonomic scope" value="Bacteria"/>
</dbReference>
<dbReference type="InterPro" id="IPR025632">
    <property type="entry name" value="DUF4290"/>
</dbReference>
<sequence>MQIEDRRERNRQARAVIAVMGNLNPLLRDTADFTHKLWDHLFIMSDFQLDVDSPYPQPSRQELTTVPRRMPYSSGHIEYKHYGKYVERMIRRLADEKNPQVVSRTVDNLARYMRTKSYEYNQEHPNNEVIIKDIKKMSGNAIQIDEVALNNIRSDYKQPFMAHPQKGQKGQKGAQQRQQKNRNQHQSRNFNGKNGGARHNTSK</sequence>
<dbReference type="Pfam" id="PF14123">
    <property type="entry name" value="DUF4290"/>
    <property type="match status" value="1"/>
</dbReference>
<protein>
    <recommendedName>
        <fullName evidence="4">DUF4290 domain-containing protein</fullName>
    </recommendedName>
</protein>
<evidence type="ECO:0000313" key="3">
    <source>
        <dbReference type="Proteomes" id="UP000005819"/>
    </source>
</evidence>
<evidence type="ECO:0008006" key="4">
    <source>
        <dbReference type="Google" id="ProtNLM"/>
    </source>
</evidence>
<dbReference type="HOGENOM" id="CLU_085065_1_0_10"/>
<dbReference type="AlphaFoldDB" id="B0MUX0"/>
<gene>
    <name evidence="2" type="ORF">ALIPUT_00907</name>
</gene>
<feature type="compositionally biased region" description="Low complexity" evidence="1">
    <location>
        <begin position="165"/>
        <end position="178"/>
    </location>
</feature>
<proteinExistence type="predicted"/>
<reference evidence="2" key="2">
    <citation type="submission" date="2013-09" db="EMBL/GenBank/DDBJ databases">
        <title>Draft genome sequence of Alistipes putredinis (DSM 17216).</title>
        <authorList>
            <person name="Sudarsanam P."/>
            <person name="Ley R."/>
            <person name="Guruge J."/>
            <person name="Turnbaugh P.J."/>
            <person name="Mahowald M."/>
            <person name="Liep D."/>
            <person name="Gordon J."/>
        </authorList>
    </citation>
    <scope>NUCLEOTIDE SEQUENCE</scope>
    <source>
        <strain evidence="2">DSM 17216</strain>
    </source>
</reference>
<comment type="caution">
    <text evidence="2">The sequence shown here is derived from an EMBL/GenBank/DDBJ whole genome shotgun (WGS) entry which is preliminary data.</text>
</comment>
<name>B0MUX0_9BACT</name>
<evidence type="ECO:0000256" key="1">
    <source>
        <dbReference type="SAM" id="MobiDB-lite"/>
    </source>
</evidence>
<reference evidence="2" key="1">
    <citation type="submission" date="2007-10" db="EMBL/GenBank/DDBJ databases">
        <authorList>
            <person name="Fulton L."/>
            <person name="Clifton S."/>
            <person name="Fulton B."/>
            <person name="Xu J."/>
            <person name="Minx P."/>
            <person name="Pepin K.H."/>
            <person name="Johnson M."/>
            <person name="Thiruvilangam P."/>
            <person name="Bhonagiri V."/>
            <person name="Nash W.E."/>
            <person name="Mardis E.R."/>
            <person name="Wilson R.K."/>
        </authorList>
    </citation>
    <scope>NUCLEOTIDE SEQUENCE [LARGE SCALE GENOMIC DNA]</scope>
    <source>
        <strain evidence="2">DSM 17216</strain>
    </source>
</reference>
<accession>B0MUX0</accession>
<dbReference type="EMBL" id="ABFK02000017">
    <property type="protein sequence ID" value="EDS03850.1"/>
    <property type="molecule type" value="Genomic_DNA"/>
</dbReference>